<evidence type="ECO:0000313" key="1">
    <source>
        <dbReference type="EMBL" id="KAF7284351.1"/>
    </source>
</evidence>
<dbReference type="AlphaFoldDB" id="A0A834MHS5"/>
<dbReference type="Proteomes" id="UP000625711">
    <property type="component" value="Unassembled WGS sequence"/>
</dbReference>
<reference evidence="1" key="1">
    <citation type="submission" date="2020-08" db="EMBL/GenBank/DDBJ databases">
        <title>Genome sequencing and assembly of the red palm weevil Rhynchophorus ferrugineus.</title>
        <authorList>
            <person name="Dias G.B."/>
            <person name="Bergman C.M."/>
            <person name="Manee M."/>
        </authorList>
    </citation>
    <scope>NUCLEOTIDE SEQUENCE</scope>
    <source>
        <strain evidence="1">AA-2017</strain>
        <tissue evidence="1">Whole larva</tissue>
    </source>
</reference>
<sequence>MQIEMSRMRLAQAWIYTRSLIGPGTLPFDPARKPRPMRNSYPQLSVGRTPVYCVWTFYRRNRAIVLCKIAAERSRLSTRYPSNDFRSPESPFHDFNYNFNASRQLSNQYEPQ</sequence>
<accession>A0A834MHS5</accession>
<name>A0A834MHS5_RHYFE</name>
<evidence type="ECO:0000313" key="2">
    <source>
        <dbReference type="Proteomes" id="UP000625711"/>
    </source>
</evidence>
<organism evidence="1 2">
    <name type="scientific">Rhynchophorus ferrugineus</name>
    <name type="common">Red palm weevil</name>
    <name type="synonym">Curculio ferrugineus</name>
    <dbReference type="NCBI Taxonomy" id="354439"/>
    <lineage>
        <taxon>Eukaryota</taxon>
        <taxon>Metazoa</taxon>
        <taxon>Ecdysozoa</taxon>
        <taxon>Arthropoda</taxon>
        <taxon>Hexapoda</taxon>
        <taxon>Insecta</taxon>
        <taxon>Pterygota</taxon>
        <taxon>Neoptera</taxon>
        <taxon>Endopterygota</taxon>
        <taxon>Coleoptera</taxon>
        <taxon>Polyphaga</taxon>
        <taxon>Cucujiformia</taxon>
        <taxon>Curculionidae</taxon>
        <taxon>Dryophthorinae</taxon>
        <taxon>Rhynchophorus</taxon>
    </lineage>
</organism>
<proteinExistence type="predicted"/>
<protein>
    <submittedName>
        <fullName evidence="1">Uncharacterized protein</fullName>
    </submittedName>
</protein>
<keyword evidence="2" id="KW-1185">Reference proteome</keyword>
<comment type="caution">
    <text evidence="1">The sequence shown here is derived from an EMBL/GenBank/DDBJ whole genome shotgun (WGS) entry which is preliminary data.</text>
</comment>
<gene>
    <name evidence="1" type="ORF">GWI33_022139</name>
</gene>
<dbReference type="EMBL" id="JAACXV010000078">
    <property type="protein sequence ID" value="KAF7284351.1"/>
    <property type="molecule type" value="Genomic_DNA"/>
</dbReference>